<dbReference type="EMBL" id="BARW01019415">
    <property type="protein sequence ID" value="GAI95030.1"/>
    <property type="molecule type" value="Genomic_DNA"/>
</dbReference>
<reference evidence="3" key="1">
    <citation type="journal article" date="2014" name="Front. Microbiol.">
        <title>High frequency of phylogenetically diverse reductive dehalogenase-homologous genes in deep subseafloor sedimentary metagenomes.</title>
        <authorList>
            <person name="Kawai M."/>
            <person name="Futagami T."/>
            <person name="Toyoda A."/>
            <person name="Takaki Y."/>
            <person name="Nishi S."/>
            <person name="Hori S."/>
            <person name="Arai W."/>
            <person name="Tsubouchi T."/>
            <person name="Morono Y."/>
            <person name="Uchiyama I."/>
            <person name="Ito T."/>
            <person name="Fujiyama A."/>
            <person name="Inagaki F."/>
            <person name="Takami H."/>
        </authorList>
    </citation>
    <scope>NUCLEOTIDE SEQUENCE</scope>
    <source>
        <strain evidence="3">Expedition CK06-06</strain>
    </source>
</reference>
<evidence type="ECO:0000259" key="2">
    <source>
        <dbReference type="Pfam" id="PF01970"/>
    </source>
</evidence>
<organism evidence="3">
    <name type="scientific">marine sediment metagenome</name>
    <dbReference type="NCBI Taxonomy" id="412755"/>
    <lineage>
        <taxon>unclassified sequences</taxon>
        <taxon>metagenomes</taxon>
        <taxon>ecological metagenomes</taxon>
    </lineage>
</organism>
<comment type="caution">
    <text evidence="3">The sequence shown here is derived from an EMBL/GenBank/DDBJ whole genome shotgun (WGS) entry which is preliminary data.</text>
</comment>
<feature type="domain" description="DUF112" evidence="2">
    <location>
        <begin position="22"/>
        <end position="165"/>
    </location>
</feature>
<feature type="transmembrane region" description="Helical" evidence="1">
    <location>
        <begin position="110"/>
        <end position="136"/>
    </location>
</feature>
<sequence length="167" mass="16702">MLGSEAALIEAFTQLIQPVNIGLLILGVGLGIVIGIIPGLGAPLGIAIALPFTFYISPIQAFSLLLGIYSGAIYGGSISAIMLGIPGTPPAAATLMDGYPMMKAGRGGEALTLSLVGSVVGGLFSAVCLTLIAPVLATFAMKFGPSEYFALGVFGIMVVGKVAGDNA</sequence>
<proteinExistence type="predicted"/>
<evidence type="ECO:0000256" key="1">
    <source>
        <dbReference type="SAM" id="Phobius"/>
    </source>
</evidence>
<dbReference type="AlphaFoldDB" id="X1U5D6"/>
<dbReference type="PANTHER" id="PTHR35342:SF5">
    <property type="entry name" value="TRICARBOXYLIC TRANSPORT PROTEIN"/>
    <property type="match status" value="1"/>
</dbReference>
<evidence type="ECO:0000313" key="3">
    <source>
        <dbReference type="EMBL" id="GAI95030.1"/>
    </source>
</evidence>
<protein>
    <recommendedName>
        <fullName evidence="2">DUF112 domain-containing protein</fullName>
    </recommendedName>
</protein>
<keyword evidence="1" id="KW-0472">Membrane</keyword>
<accession>X1U5D6</accession>
<dbReference type="PANTHER" id="PTHR35342">
    <property type="entry name" value="TRICARBOXYLIC TRANSPORT PROTEIN"/>
    <property type="match status" value="1"/>
</dbReference>
<keyword evidence="1" id="KW-0812">Transmembrane</keyword>
<gene>
    <name evidence="3" type="ORF">S12H4_33008</name>
</gene>
<name>X1U5D6_9ZZZZ</name>
<feature type="non-terminal residue" evidence="3">
    <location>
        <position position="167"/>
    </location>
</feature>
<feature type="transmembrane region" description="Helical" evidence="1">
    <location>
        <begin position="21"/>
        <end position="50"/>
    </location>
</feature>
<dbReference type="InterPro" id="IPR002823">
    <property type="entry name" value="DUF112_TM"/>
</dbReference>
<keyword evidence="1" id="KW-1133">Transmembrane helix</keyword>
<feature type="transmembrane region" description="Helical" evidence="1">
    <location>
        <begin position="62"/>
        <end position="85"/>
    </location>
</feature>
<dbReference type="Pfam" id="PF01970">
    <property type="entry name" value="TctA"/>
    <property type="match status" value="1"/>
</dbReference>